<dbReference type="RefSeq" id="XP_018276196.1">
    <property type="nucleotide sequence ID" value="XM_018419776.1"/>
</dbReference>
<dbReference type="Proteomes" id="UP000053611">
    <property type="component" value="Unassembled WGS sequence"/>
</dbReference>
<accession>A0A0J0XF54</accession>
<proteinExistence type="predicted"/>
<gene>
    <name evidence="2" type="ORF">CC85DRAFT_182243</name>
</gene>
<evidence type="ECO:0000256" key="1">
    <source>
        <dbReference type="SAM" id="MobiDB-lite"/>
    </source>
</evidence>
<organism evidence="2 3">
    <name type="scientific">Cutaneotrichosporon oleaginosum</name>
    <dbReference type="NCBI Taxonomy" id="879819"/>
    <lineage>
        <taxon>Eukaryota</taxon>
        <taxon>Fungi</taxon>
        <taxon>Dikarya</taxon>
        <taxon>Basidiomycota</taxon>
        <taxon>Agaricomycotina</taxon>
        <taxon>Tremellomycetes</taxon>
        <taxon>Trichosporonales</taxon>
        <taxon>Trichosporonaceae</taxon>
        <taxon>Cutaneotrichosporon</taxon>
    </lineage>
</organism>
<protein>
    <submittedName>
        <fullName evidence="2">Uncharacterized protein</fullName>
    </submittedName>
</protein>
<dbReference type="AlphaFoldDB" id="A0A0J0XF54"/>
<dbReference type="EMBL" id="KQ087251">
    <property type="protein sequence ID" value="KLT39705.1"/>
    <property type="molecule type" value="Genomic_DNA"/>
</dbReference>
<evidence type="ECO:0000313" key="2">
    <source>
        <dbReference type="EMBL" id="KLT39705.1"/>
    </source>
</evidence>
<name>A0A0J0XF54_9TREE</name>
<keyword evidence="3" id="KW-1185">Reference proteome</keyword>
<dbReference type="GeneID" id="28980379"/>
<sequence length="75" mass="8527">MLTSPFFPVLGAFIHPLSQGTPLVAPKARLIQRDERRQDEPMRCESADEQTIREEHALRVGYDSDERGEMDAGEE</sequence>
<reference evidence="2 3" key="1">
    <citation type="submission" date="2015-03" db="EMBL/GenBank/DDBJ databases">
        <title>Genomics and transcriptomics of the oil-accumulating basidiomycete yeast T. oleaginosus allow insights into substrate utilization and the diverse evolutionary trajectories of mating systems in fungi.</title>
        <authorList>
            <consortium name="DOE Joint Genome Institute"/>
            <person name="Kourist R."/>
            <person name="Kracht O."/>
            <person name="Bracharz F."/>
            <person name="Lipzen A."/>
            <person name="Nolan M."/>
            <person name="Ohm R."/>
            <person name="Grigoriev I."/>
            <person name="Sun S."/>
            <person name="Heitman J."/>
            <person name="Bruck T."/>
            <person name="Nowrousian M."/>
        </authorList>
    </citation>
    <scope>NUCLEOTIDE SEQUENCE [LARGE SCALE GENOMIC DNA]</scope>
    <source>
        <strain evidence="2 3">IBC0246</strain>
    </source>
</reference>
<evidence type="ECO:0000313" key="3">
    <source>
        <dbReference type="Proteomes" id="UP000053611"/>
    </source>
</evidence>
<feature type="region of interest" description="Disordered" evidence="1">
    <location>
        <begin position="55"/>
        <end position="75"/>
    </location>
</feature>